<dbReference type="EMBL" id="AUZZ01005114">
    <property type="protein sequence ID" value="EQD50878.1"/>
    <property type="molecule type" value="Genomic_DNA"/>
</dbReference>
<proteinExistence type="predicted"/>
<dbReference type="Pfam" id="PF07724">
    <property type="entry name" value="AAA_2"/>
    <property type="match status" value="1"/>
</dbReference>
<feature type="non-terminal residue" evidence="4">
    <location>
        <position position="1"/>
    </location>
</feature>
<dbReference type="Gene3D" id="3.40.50.300">
    <property type="entry name" value="P-loop containing nucleotide triphosphate hydrolases"/>
    <property type="match status" value="1"/>
</dbReference>
<keyword evidence="2" id="KW-0067">ATP-binding</keyword>
<evidence type="ECO:0000256" key="1">
    <source>
        <dbReference type="ARBA" id="ARBA00022741"/>
    </source>
</evidence>
<evidence type="ECO:0000259" key="3">
    <source>
        <dbReference type="Pfam" id="PF07724"/>
    </source>
</evidence>
<dbReference type="SUPFAM" id="SSF52540">
    <property type="entry name" value="P-loop containing nucleoside triphosphate hydrolases"/>
    <property type="match status" value="1"/>
</dbReference>
<dbReference type="PRINTS" id="PR00300">
    <property type="entry name" value="CLPPROTEASEA"/>
</dbReference>
<dbReference type="AlphaFoldDB" id="T1A1U5"/>
<organism evidence="4">
    <name type="scientific">mine drainage metagenome</name>
    <dbReference type="NCBI Taxonomy" id="410659"/>
    <lineage>
        <taxon>unclassified sequences</taxon>
        <taxon>metagenomes</taxon>
        <taxon>ecological metagenomes</taxon>
    </lineage>
</organism>
<sequence length="151" mass="15652">KTMKSILELVPQGQQGALAGFLGGASPASAGAVADLSKLDAGVVAQAIKARVIGQTQAVDESVSLIFRRARLRRPNKPVATLLYVGATGAGKTELAKALADEMFGGRIVRMDCAELSQAQSTQRLIGSPPGYVGSDQGGWLCREIGKTRTG</sequence>
<protein>
    <submittedName>
        <fullName evidence="4">Protein disaggregation chaperone</fullName>
    </submittedName>
</protein>
<dbReference type="InterPro" id="IPR027417">
    <property type="entry name" value="P-loop_NTPase"/>
</dbReference>
<accession>T1A1U5</accession>
<evidence type="ECO:0000256" key="2">
    <source>
        <dbReference type="ARBA" id="ARBA00022840"/>
    </source>
</evidence>
<reference evidence="4" key="1">
    <citation type="submission" date="2013-08" db="EMBL/GenBank/DDBJ databases">
        <authorList>
            <person name="Mendez C."/>
            <person name="Richter M."/>
            <person name="Ferrer M."/>
            <person name="Sanchez J."/>
        </authorList>
    </citation>
    <scope>NUCLEOTIDE SEQUENCE</scope>
</reference>
<evidence type="ECO:0000313" key="4">
    <source>
        <dbReference type="EMBL" id="EQD50878.1"/>
    </source>
</evidence>
<feature type="domain" description="ATPase AAA-type core" evidence="3">
    <location>
        <begin position="77"/>
        <end position="145"/>
    </location>
</feature>
<dbReference type="PANTHER" id="PTHR11638:SF18">
    <property type="entry name" value="HEAT SHOCK PROTEIN 104"/>
    <property type="match status" value="1"/>
</dbReference>
<name>T1A1U5_9ZZZZ</name>
<dbReference type="PANTHER" id="PTHR11638">
    <property type="entry name" value="ATP-DEPENDENT CLP PROTEASE"/>
    <property type="match status" value="1"/>
</dbReference>
<comment type="caution">
    <text evidence="4">The sequence shown here is derived from an EMBL/GenBank/DDBJ whole genome shotgun (WGS) entry which is preliminary data.</text>
</comment>
<reference evidence="4" key="2">
    <citation type="journal article" date="2014" name="ISME J.">
        <title>Microbial stratification in low pH oxic and suboxic macroscopic growths along an acid mine drainage.</title>
        <authorList>
            <person name="Mendez-Garcia C."/>
            <person name="Mesa V."/>
            <person name="Sprenger R.R."/>
            <person name="Richter M."/>
            <person name="Diez M.S."/>
            <person name="Solano J."/>
            <person name="Bargiela R."/>
            <person name="Golyshina O.V."/>
            <person name="Manteca A."/>
            <person name="Ramos J.L."/>
            <person name="Gallego J.R."/>
            <person name="Llorente I."/>
            <person name="Martins Dos Santos V.A."/>
            <person name="Jensen O.N."/>
            <person name="Pelaez A.I."/>
            <person name="Sanchez J."/>
            <person name="Ferrer M."/>
        </authorList>
    </citation>
    <scope>NUCLEOTIDE SEQUENCE</scope>
</reference>
<dbReference type="InterPro" id="IPR050130">
    <property type="entry name" value="ClpA_ClpB"/>
</dbReference>
<dbReference type="InterPro" id="IPR003959">
    <property type="entry name" value="ATPase_AAA_core"/>
</dbReference>
<feature type="non-terminal residue" evidence="4">
    <location>
        <position position="151"/>
    </location>
</feature>
<dbReference type="GO" id="GO:0016887">
    <property type="term" value="F:ATP hydrolysis activity"/>
    <property type="evidence" value="ECO:0007669"/>
    <property type="project" value="InterPro"/>
</dbReference>
<dbReference type="GO" id="GO:0005524">
    <property type="term" value="F:ATP binding"/>
    <property type="evidence" value="ECO:0007669"/>
    <property type="project" value="UniProtKB-KW"/>
</dbReference>
<dbReference type="GO" id="GO:0005737">
    <property type="term" value="C:cytoplasm"/>
    <property type="evidence" value="ECO:0007669"/>
    <property type="project" value="TreeGrafter"/>
</dbReference>
<keyword evidence="1" id="KW-0547">Nucleotide-binding</keyword>
<gene>
    <name evidence="4" type="ORF">B2A_07153</name>
</gene>
<dbReference type="InterPro" id="IPR001270">
    <property type="entry name" value="ClpA/B"/>
</dbReference>
<dbReference type="GO" id="GO:0034605">
    <property type="term" value="P:cellular response to heat"/>
    <property type="evidence" value="ECO:0007669"/>
    <property type="project" value="TreeGrafter"/>
</dbReference>